<dbReference type="EMBL" id="BARW01004162">
    <property type="protein sequence ID" value="GAI60452.1"/>
    <property type="molecule type" value="Genomic_DNA"/>
</dbReference>
<feature type="non-terminal residue" evidence="1">
    <location>
        <position position="46"/>
    </location>
</feature>
<accession>X1PW17</accession>
<sequence length="46" mass="5192">MSQEFLDNSEICMFQEPGCKGMPQGVRCNGSADRVDRKVFDNPLKI</sequence>
<gene>
    <name evidence="1" type="ORF">S12H4_09975</name>
    <name evidence="2" type="ORF">S12H4_18795</name>
</gene>
<evidence type="ECO:0000313" key="2">
    <source>
        <dbReference type="EMBL" id="GAI79053.1"/>
    </source>
</evidence>
<organism evidence="1">
    <name type="scientific">marine sediment metagenome</name>
    <dbReference type="NCBI Taxonomy" id="412755"/>
    <lineage>
        <taxon>unclassified sequences</taxon>
        <taxon>metagenomes</taxon>
        <taxon>ecological metagenomes</taxon>
    </lineage>
</organism>
<name>X1PW17_9ZZZZ</name>
<dbReference type="AlphaFoldDB" id="X1PW17"/>
<dbReference type="EMBL" id="BARW01009324">
    <property type="protein sequence ID" value="GAI79053.1"/>
    <property type="molecule type" value="Genomic_DNA"/>
</dbReference>
<evidence type="ECO:0000313" key="1">
    <source>
        <dbReference type="EMBL" id="GAI60452.1"/>
    </source>
</evidence>
<protein>
    <submittedName>
        <fullName evidence="1">Uncharacterized protein</fullName>
    </submittedName>
</protein>
<proteinExistence type="predicted"/>
<reference evidence="1" key="1">
    <citation type="journal article" date="2014" name="Front. Microbiol.">
        <title>High frequency of phylogenetically diverse reductive dehalogenase-homologous genes in deep subseafloor sedimentary metagenomes.</title>
        <authorList>
            <person name="Kawai M."/>
            <person name="Futagami T."/>
            <person name="Toyoda A."/>
            <person name="Takaki Y."/>
            <person name="Nishi S."/>
            <person name="Hori S."/>
            <person name="Arai W."/>
            <person name="Tsubouchi T."/>
            <person name="Morono Y."/>
            <person name="Uchiyama I."/>
            <person name="Ito T."/>
            <person name="Fujiyama A."/>
            <person name="Inagaki F."/>
            <person name="Takami H."/>
        </authorList>
    </citation>
    <scope>NUCLEOTIDE SEQUENCE</scope>
    <source>
        <strain evidence="1">Expedition CK06-06</strain>
    </source>
</reference>
<comment type="caution">
    <text evidence="1">The sequence shown here is derived from an EMBL/GenBank/DDBJ whole genome shotgun (WGS) entry which is preliminary data.</text>
</comment>